<dbReference type="Pfam" id="PF13561">
    <property type="entry name" value="adh_short_C2"/>
    <property type="match status" value="1"/>
</dbReference>
<dbReference type="CDD" id="cd05233">
    <property type="entry name" value="SDR_c"/>
    <property type="match status" value="1"/>
</dbReference>
<dbReference type="PANTHER" id="PTHR42879">
    <property type="entry name" value="3-OXOACYL-(ACYL-CARRIER-PROTEIN) REDUCTASE"/>
    <property type="match status" value="1"/>
</dbReference>
<dbReference type="eggNOG" id="COG1028">
    <property type="taxonomic scope" value="Bacteria"/>
</dbReference>
<protein>
    <submittedName>
        <fullName evidence="2">Short-chain dehydrogenase/reductase SDR</fullName>
    </submittedName>
</protein>
<dbReference type="Gene3D" id="3.40.50.720">
    <property type="entry name" value="NAD(P)-binding Rossmann-like Domain"/>
    <property type="match status" value="1"/>
</dbReference>
<dbReference type="SUPFAM" id="SSF51735">
    <property type="entry name" value="NAD(P)-binding Rossmann-fold domains"/>
    <property type="match status" value="1"/>
</dbReference>
<name>D7A276_ANCN5</name>
<evidence type="ECO:0000313" key="3">
    <source>
        <dbReference type="Proteomes" id="UP000006633"/>
    </source>
</evidence>
<evidence type="ECO:0000313" key="2">
    <source>
        <dbReference type="EMBL" id="ADH89539.1"/>
    </source>
</evidence>
<dbReference type="InterPro" id="IPR002347">
    <property type="entry name" value="SDR_fam"/>
</dbReference>
<dbReference type="AlphaFoldDB" id="D7A276"/>
<dbReference type="GO" id="GO:0032787">
    <property type="term" value="P:monocarboxylic acid metabolic process"/>
    <property type="evidence" value="ECO:0007669"/>
    <property type="project" value="UniProtKB-ARBA"/>
</dbReference>
<dbReference type="PANTHER" id="PTHR42879:SF2">
    <property type="entry name" value="3-OXOACYL-[ACYL-CARRIER-PROTEIN] REDUCTASE FABG"/>
    <property type="match status" value="1"/>
</dbReference>
<dbReference type="HOGENOM" id="CLU_010194_1_0_5"/>
<dbReference type="PRINTS" id="PR00081">
    <property type="entry name" value="GDHRDH"/>
</dbReference>
<dbReference type="KEGG" id="sno:Snov_2243"/>
<dbReference type="EMBL" id="CP002026">
    <property type="protein sequence ID" value="ADH89539.1"/>
    <property type="molecule type" value="Genomic_DNA"/>
</dbReference>
<proteinExistence type="inferred from homology"/>
<organism evidence="2 3">
    <name type="scientific">Ancylobacter novellus (strain ATCC 8093 / DSM 506 / JCM 20403 / CCM 1077 / IAM 12100 / NBRC 12443 / NCIMB 10456)</name>
    <name type="common">Starkeya novella</name>
    <dbReference type="NCBI Taxonomy" id="639283"/>
    <lineage>
        <taxon>Bacteria</taxon>
        <taxon>Pseudomonadati</taxon>
        <taxon>Pseudomonadota</taxon>
        <taxon>Alphaproteobacteria</taxon>
        <taxon>Hyphomicrobiales</taxon>
        <taxon>Xanthobacteraceae</taxon>
        <taxon>Ancylobacter</taxon>
    </lineage>
</organism>
<sequence>MAPSPEENCRVWPLPLTPLLPPLRVHGMTLGGLSGRVVLVTGASRGIGLGIARAFAAAGAELHVLADDEAVFDVAATLGARGHRADITRGVDLAAVAAALPHLDVLVNNAGLELVTPLDDASPENEATFRRVVEINVVGTFLVTRALSPKLGHGGRVINTASLWSRSAEALFSAYVASKHAVIGLTKTWAKELGPRGITVNAVCPGWVRTEASLRSLHAMAARTGIAPEVLLDEIVAAQILPGFMDPDDIAGTYLFLASDLAANITGQSVGVDRGEFPW</sequence>
<dbReference type="STRING" id="639283.Snov_2243"/>
<comment type="similarity">
    <text evidence="1">Belongs to the short-chain dehydrogenases/reductases (SDR) family.</text>
</comment>
<dbReference type="Proteomes" id="UP000006633">
    <property type="component" value="Chromosome"/>
</dbReference>
<dbReference type="FunFam" id="3.40.50.720:FF:000084">
    <property type="entry name" value="Short-chain dehydrogenase reductase"/>
    <property type="match status" value="1"/>
</dbReference>
<dbReference type="InterPro" id="IPR050259">
    <property type="entry name" value="SDR"/>
</dbReference>
<dbReference type="InterPro" id="IPR036291">
    <property type="entry name" value="NAD(P)-bd_dom_sf"/>
</dbReference>
<dbReference type="InterPro" id="IPR020904">
    <property type="entry name" value="Sc_DH/Rdtase_CS"/>
</dbReference>
<keyword evidence="3" id="KW-1185">Reference proteome</keyword>
<gene>
    <name evidence="2" type="ordered locus">Snov_2243</name>
</gene>
<reference evidence="2 3" key="1">
    <citation type="journal article" date="2012" name="Stand. Genomic Sci.">
        <title>Complete genome sequence of the facultatively chemolithoautotrophic and methylotrophic alpha Proteobacterium Starkeya novella type strain (ATCC 8093(T)).</title>
        <authorList>
            <person name="Kappler U."/>
            <person name="Davenport K."/>
            <person name="Beatson S."/>
            <person name="Lucas S."/>
            <person name="Lapidus A."/>
            <person name="Copeland A."/>
            <person name="Berry K.W."/>
            <person name="Glavina Del Rio T."/>
            <person name="Hammon N."/>
            <person name="Dalin E."/>
            <person name="Tice H."/>
            <person name="Pitluck S."/>
            <person name="Richardson P."/>
            <person name="Bruce D."/>
            <person name="Goodwin L.A."/>
            <person name="Han C."/>
            <person name="Tapia R."/>
            <person name="Detter J.C."/>
            <person name="Chang Y.J."/>
            <person name="Jeffries C.D."/>
            <person name="Land M."/>
            <person name="Hauser L."/>
            <person name="Kyrpides N.C."/>
            <person name="Goker M."/>
            <person name="Ivanova N."/>
            <person name="Klenk H.P."/>
            <person name="Woyke T."/>
        </authorList>
    </citation>
    <scope>NUCLEOTIDE SEQUENCE [LARGE SCALE GENOMIC DNA]</scope>
    <source>
        <strain evidence="3">ATCC 8093 / DSM 506 / JCM 20403 / CCM 1077 / IAM 12100 / NBRC 12443 / NCIMB 10456</strain>
    </source>
</reference>
<dbReference type="PROSITE" id="PS00061">
    <property type="entry name" value="ADH_SHORT"/>
    <property type="match status" value="1"/>
</dbReference>
<dbReference type="PRINTS" id="PR00080">
    <property type="entry name" value="SDRFAMILY"/>
</dbReference>
<accession>D7A276</accession>
<evidence type="ECO:0000256" key="1">
    <source>
        <dbReference type="ARBA" id="ARBA00006484"/>
    </source>
</evidence>